<comment type="caution">
    <text evidence="13">The sequence shown here is derived from an EMBL/GenBank/DDBJ whole genome shotgun (WGS) entry which is preliminary data.</text>
</comment>
<dbReference type="Pfam" id="PF01138">
    <property type="entry name" value="RNase_PH"/>
    <property type="match status" value="1"/>
</dbReference>
<gene>
    <name evidence="13" type="ORF">ACHAWU_007026</name>
</gene>
<evidence type="ECO:0000256" key="2">
    <source>
        <dbReference type="ARBA" id="ARBA00004604"/>
    </source>
</evidence>
<evidence type="ECO:0000256" key="8">
    <source>
        <dbReference type="ARBA" id="ARBA00023242"/>
    </source>
</evidence>
<evidence type="ECO:0000256" key="10">
    <source>
        <dbReference type="SAM" id="MobiDB-lite"/>
    </source>
</evidence>
<accession>A0ABD3MB32</accession>
<evidence type="ECO:0000256" key="7">
    <source>
        <dbReference type="ARBA" id="ARBA00022884"/>
    </source>
</evidence>
<keyword evidence="6" id="KW-0271">Exosome</keyword>
<feature type="domain" description="Exoribonuclease phosphorolytic" evidence="12">
    <location>
        <begin position="343"/>
        <end position="392"/>
    </location>
</feature>
<keyword evidence="14" id="KW-1185">Reference proteome</keyword>
<dbReference type="AlphaFoldDB" id="A0ABD3MB32"/>
<evidence type="ECO:0000256" key="3">
    <source>
        <dbReference type="ARBA" id="ARBA00006678"/>
    </source>
</evidence>
<dbReference type="GO" id="GO:0006364">
    <property type="term" value="P:rRNA processing"/>
    <property type="evidence" value="ECO:0007669"/>
    <property type="project" value="UniProtKB-KW"/>
</dbReference>
<evidence type="ECO:0000256" key="5">
    <source>
        <dbReference type="ARBA" id="ARBA00022552"/>
    </source>
</evidence>
<dbReference type="InterPro" id="IPR020568">
    <property type="entry name" value="Ribosomal_Su5_D2-typ_SF"/>
</dbReference>
<keyword evidence="7" id="KW-0694">RNA-binding</keyword>
<protein>
    <recommendedName>
        <fullName evidence="9">Ribosomal RNA-processing protein 43</fullName>
    </recommendedName>
</protein>
<comment type="similarity">
    <text evidence="3">Belongs to the RNase PH family.</text>
</comment>
<dbReference type="InterPro" id="IPR050590">
    <property type="entry name" value="Exosome_comp_Rrp42_subfam"/>
</dbReference>
<dbReference type="Gene3D" id="3.30.230.70">
    <property type="entry name" value="GHMP Kinase, N-terminal domain"/>
    <property type="match status" value="1"/>
</dbReference>
<sequence length="411" mass="44606">MAASSTAHLYSQGEGEFSCSNTTSGQEWILDAYRALEPRNYLHEFTSQNVRPDGRPYSASRPITILQSIFTRNSYGSAMVTLGGASSSSSNTSSGSTIRTMEATRVIAACTILVGQPNPATPTEGDIDVTLTASPLSGPRFDIMGRETAGDSSTSISLGNYHLAGQQQQQQQQPPYSQISENLCSDILKNSHLQQPYQQQPSSSPTDVKEIESWIRRTLRSSRFINPTELGIEPGVSAWRIRVSIHIVNHEGNVWDASLLAACAALSDLRIPMVEIERGVVRIVKNEDGEGTSSNDLQHSGKKKKKKVQRREGRSLTLGPPPVPLTIAILPNSNTDDSPSNNTRILLVDPTHLEEDVASGNIVTVVCNTKEEIVEFHKKGSGSRLSMEQVAAVGCMGFGRARELEKFIIGG</sequence>
<feature type="domain" description="Exoribonuclease phosphorolytic" evidence="11">
    <location>
        <begin position="202"/>
        <end position="272"/>
    </location>
</feature>
<feature type="region of interest" description="Disordered" evidence="10">
    <location>
        <begin position="287"/>
        <end position="319"/>
    </location>
</feature>
<feature type="compositionally biased region" description="Basic residues" evidence="10">
    <location>
        <begin position="300"/>
        <end position="309"/>
    </location>
</feature>
<dbReference type="SUPFAM" id="SSF54211">
    <property type="entry name" value="Ribosomal protein S5 domain 2-like"/>
    <property type="match status" value="2"/>
</dbReference>
<dbReference type="InterPro" id="IPR015847">
    <property type="entry name" value="ExoRNase_PH_dom2"/>
</dbReference>
<keyword evidence="5" id="KW-0698">rRNA processing</keyword>
<evidence type="ECO:0000256" key="4">
    <source>
        <dbReference type="ARBA" id="ARBA00022490"/>
    </source>
</evidence>
<organism evidence="13 14">
    <name type="scientific">Discostella pseudostelligera</name>
    <dbReference type="NCBI Taxonomy" id="259834"/>
    <lineage>
        <taxon>Eukaryota</taxon>
        <taxon>Sar</taxon>
        <taxon>Stramenopiles</taxon>
        <taxon>Ochrophyta</taxon>
        <taxon>Bacillariophyta</taxon>
        <taxon>Coscinodiscophyceae</taxon>
        <taxon>Thalassiosirophycidae</taxon>
        <taxon>Stephanodiscales</taxon>
        <taxon>Stephanodiscaceae</taxon>
        <taxon>Discostella</taxon>
    </lineage>
</organism>
<dbReference type="GO" id="GO:0000178">
    <property type="term" value="C:exosome (RNase complex)"/>
    <property type="evidence" value="ECO:0007669"/>
    <property type="project" value="UniProtKB-KW"/>
</dbReference>
<dbReference type="SUPFAM" id="SSF55666">
    <property type="entry name" value="Ribonuclease PH domain 2-like"/>
    <property type="match status" value="1"/>
</dbReference>
<proteinExistence type="inferred from homology"/>
<dbReference type="GO" id="GO:0003723">
    <property type="term" value="F:RNA binding"/>
    <property type="evidence" value="ECO:0007669"/>
    <property type="project" value="UniProtKB-KW"/>
</dbReference>
<dbReference type="PANTHER" id="PTHR11097">
    <property type="entry name" value="EXOSOME COMPLEX EXONUCLEASE RIBOSOMAL RNA PROCESSING PROTEIN"/>
    <property type="match status" value="1"/>
</dbReference>
<evidence type="ECO:0000313" key="13">
    <source>
        <dbReference type="EMBL" id="KAL3761209.1"/>
    </source>
</evidence>
<evidence type="ECO:0000256" key="1">
    <source>
        <dbReference type="ARBA" id="ARBA00004496"/>
    </source>
</evidence>
<dbReference type="Proteomes" id="UP001530293">
    <property type="component" value="Unassembled WGS sequence"/>
</dbReference>
<dbReference type="InterPro" id="IPR001247">
    <property type="entry name" value="ExoRNase_PH_dom1"/>
</dbReference>
<dbReference type="GO" id="GO:0005737">
    <property type="term" value="C:cytoplasm"/>
    <property type="evidence" value="ECO:0007669"/>
    <property type="project" value="UniProtKB-SubCell"/>
</dbReference>
<comment type="subcellular location">
    <subcellularLocation>
        <location evidence="1">Cytoplasm</location>
    </subcellularLocation>
    <subcellularLocation>
        <location evidence="2">Nucleus</location>
        <location evidence="2">Nucleolus</location>
    </subcellularLocation>
</comment>
<evidence type="ECO:0000313" key="14">
    <source>
        <dbReference type="Proteomes" id="UP001530293"/>
    </source>
</evidence>
<evidence type="ECO:0000259" key="11">
    <source>
        <dbReference type="Pfam" id="PF01138"/>
    </source>
</evidence>
<evidence type="ECO:0000259" key="12">
    <source>
        <dbReference type="Pfam" id="PF03725"/>
    </source>
</evidence>
<dbReference type="InterPro" id="IPR036345">
    <property type="entry name" value="ExoRNase_PH_dom2_sf"/>
</dbReference>
<dbReference type="GO" id="GO:0005730">
    <property type="term" value="C:nucleolus"/>
    <property type="evidence" value="ECO:0007669"/>
    <property type="project" value="UniProtKB-SubCell"/>
</dbReference>
<keyword evidence="4" id="KW-0963">Cytoplasm</keyword>
<dbReference type="PANTHER" id="PTHR11097:SF9">
    <property type="entry name" value="EXOSOME COMPLEX COMPONENT RRP43"/>
    <property type="match status" value="1"/>
</dbReference>
<name>A0ABD3MB32_9STRA</name>
<keyword evidence="8" id="KW-0539">Nucleus</keyword>
<dbReference type="Pfam" id="PF03725">
    <property type="entry name" value="RNase_PH_C"/>
    <property type="match status" value="1"/>
</dbReference>
<evidence type="ECO:0000256" key="6">
    <source>
        <dbReference type="ARBA" id="ARBA00022835"/>
    </source>
</evidence>
<dbReference type="InterPro" id="IPR027408">
    <property type="entry name" value="PNPase/RNase_PH_dom_sf"/>
</dbReference>
<evidence type="ECO:0000256" key="9">
    <source>
        <dbReference type="ARBA" id="ARBA00030617"/>
    </source>
</evidence>
<reference evidence="13 14" key="1">
    <citation type="submission" date="2024-10" db="EMBL/GenBank/DDBJ databases">
        <title>Updated reference genomes for cyclostephanoid diatoms.</title>
        <authorList>
            <person name="Roberts W.R."/>
            <person name="Alverson A.J."/>
        </authorList>
    </citation>
    <scope>NUCLEOTIDE SEQUENCE [LARGE SCALE GENOMIC DNA]</scope>
    <source>
        <strain evidence="13 14">AJA232-27</strain>
    </source>
</reference>
<dbReference type="EMBL" id="JALLBG020000155">
    <property type="protein sequence ID" value="KAL3761209.1"/>
    <property type="molecule type" value="Genomic_DNA"/>
</dbReference>